<dbReference type="InterPro" id="IPR024268">
    <property type="entry name" value="AviRa"/>
</dbReference>
<keyword evidence="1" id="KW-0489">Methyltransferase</keyword>
<evidence type="ECO:0000313" key="2">
    <source>
        <dbReference type="Proteomes" id="UP000029380"/>
    </source>
</evidence>
<protein>
    <submittedName>
        <fullName evidence="1">rRNA methyltransferase</fullName>
    </submittedName>
</protein>
<dbReference type="InterPro" id="IPR029063">
    <property type="entry name" value="SAM-dependent_MTases_sf"/>
</dbReference>
<dbReference type="Gene3D" id="3.40.50.150">
    <property type="entry name" value="Vaccinia Virus protein VP39"/>
    <property type="match status" value="1"/>
</dbReference>
<organism evidence="1 2">
    <name type="scientific">Tetragenococcus muriaticus PMC-11-5</name>
    <dbReference type="NCBI Taxonomy" id="1302649"/>
    <lineage>
        <taxon>Bacteria</taxon>
        <taxon>Bacillati</taxon>
        <taxon>Bacillota</taxon>
        <taxon>Bacilli</taxon>
        <taxon>Lactobacillales</taxon>
        <taxon>Enterococcaceae</taxon>
        <taxon>Tetragenococcus</taxon>
    </lineage>
</organism>
<reference evidence="1 2" key="1">
    <citation type="submission" date="2014-08" db="EMBL/GenBank/DDBJ databases">
        <title>Genome sequence of Tetragenococcus muriaticus.</title>
        <authorList>
            <person name="Chuea-nongthon C."/>
            <person name="Rodtong S."/>
            <person name="Yongsawatdigul J."/>
            <person name="Steele J.L."/>
            <person name="Liu X.-y."/>
            <person name="Speers J."/>
            <person name="Glasner J.D."/>
            <person name="Neeno-Eckwall E.C."/>
        </authorList>
    </citation>
    <scope>NUCLEOTIDE SEQUENCE [LARGE SCALE GENOMIC DNA]</scope>
    <source>
        <strain evidence="1 2">PMC-11-5</strain>
    </source>
</reference>
<gene>
    <name evidence="1" type="ORF">TMUPMC115_0628</name>
</gene>
<dbReference type="Proteomes" id="UP000029380">
    <property type="component" value="Unassembled WGS sequence"/>
</dbReference>
<dbReference type="Pfam" id="PF11599">
    <property type="entry name" value="AviRa"/>
    <property type="match status" value="1"/>
</dbReference>
<dbReference type="AlphaFoldDB" id="A0A091C8E4"/>
<comment type="caution">
    <text evidence="1">The sequence shown here is derived from an EMBL/GenBank/DDBJ whole genome shotgun (WGS) entry which is preliminary data.</text>
</comment>
<dbReference type="SUPFAM" id="SSF53335">
    <property type="entry name" value="S-adenosyl-L-methionine-dependent methyltransferases"/>
    <property type="match status" value="1"/>
</dbReference>
<keyword evidence="1" id="KW-0808">Transferase</keyword>
<dbReference type="Gene3D" id="1.10.287.540">
    <property type="entry name" value="Helix hairpin bin"/>
    <property type="match status" value="1"/>
</dbReference>
<dbReference type="PATRIC" id="fig|1302649.3.peg.635"/>
<dbReference type="EMBL" id="JPVU01000064">
    <property type="protein sequence ID" value="KFN93030.1"/>
    <property type="molecule type" value="Genomic_DNA"/>
</dbReference>
<proteinExistence type="predicted"/>
<dbReference type="RefSeq" id="WP_028790270.1">
    <property type="nucleotide sequence ID" value="NZ_JPVU01000064.1"/>
</dbReference>
<sequence length="243" mass="27515">MKFKFETLKKDYSDFSSDKVLVNAPRTPAFPVRIASEIMARCLSFLKSTDHLTIYDPCCGGAHLLTVLGFIYSTNLTKIYGTDIDKSALTYAQKNLNLLTDETLNQKIKTLQSVNKSQEEQTQSAEVLHSAKRLAALLLDTKAPQKEVQCFPWDITEGPPFFKKVNIVITDLPYGNMAHWQGDIREQPAKLLLDHIYQTLDLNNSVVAIICNKNERIAHQNFIQVNRLKHGKRQIVILQPLSA</sequence>
<accession>A0A091C8E4</accession>
<dbReference type="GO" id="GO:0008168">
    <property type="term" value="F:methyltransferase activity"/>
    <property type="evidence" value="ECO:0007669"/>
    <property type="project" value="UniProtKB-KW"/>
</dbReference>
<name>A0A091C8E4_9ENTE</name>
<dbReference type="OrthoDB" id="3576210at2"/>
<evidence type="ECO:0000313" key="1">
    <source>
        <dbReference type="EMBL" id="KFN93030.1"/>
    </source>
</evidence>
<dbReference type="GO" id="GO:0032259">
    <property type="term" value="P:methylation"/>
    <property type="evidence" value="ECO:0007669"/>
    <property type="project" value="UniProtKB-KW"/>
</dbReference>